<dbReference type="InterPro" id="IPR005770">
    <property type="entry name" value="PhnD"/>
</dbReference>
<evidence type="ECO:0000256" key="1">
    <source>
        <dbReference type="ARBA" id="ARBA00007162"/>
    </source>
</evidence>
<keyword evidence="5" id="KW-1185">Reference proteome</keyword>
<proteinExistence type="inferred from homology"/>
<gene>
    <name evidence="4" type="ORF">C7440_2643</name>
</gene>
<comment type="similarity">
    <text evidence="1">Belongs to the phosphate/phosphite/phosphonate binding protein family.</text>
</comment>
<dbReference type="GO" id="GO:0055085">
    <property type="term" value="P:transmembrane transport"/>
    <property type="evidence" value="ECO:0007669"/>
    <property type="project" value="InterPro"/>
</dbReference>
<feature type="signal peptide" evidence="3">
    <location>
        <begin position="1"/>
        <end position="32"/>
    </location>
</feature>
<dbReference type="Gene3D" id="3.40.190.10">
    <property type="entry name" value="Periplasmic binding protein-like II"/>
    <property type="match status" value="2"/>
</dbReference>
<evidence type="ECO:0000256" key="2">
    <source>
        <dbReference type="ARBA" id="ARBA00022729"/>
    </source>
</evidence>
<dbReference type="PANTHER" id="PTHR35841">
    <property type="entry name" value="PHOSPHONATES-BINDING PERIPLASMIC PROTEIN"/>
    <property type="match status" value="1"/>
</dbReference>
<protein>
    <submittedName>
        <fullName evidence="4">Phosphonate transport system substrate-binding protein</fullName>
    </submittedName>
</protein>
<dbReference type="EMBL" id="QEKO01000003">
    <property type="protein sequence ID" value="PVY61908.1"/>
    <property type="molecule type" value="Genomic_DNA"/>
</dbReference>
<keyword evidence="2 3" id="KW-0732">Signal</keyword>
<dbReference type="NCBIfam" id="TIGR01098">
    <property type="entry name" value="3A0109s03R"/>
    <property type="match status" value="1"/>
</dbReference>
<comment type="caution">
    <text evidence="4">The sequence shown here is derived from an EMBL/GenBank/DDBJ whole genome shotgun (WGS) entry which is preliminary data.</text>
</comment>
<dbReference type="Pfam" id="PF12974">
    <property type="entry name" value="Phosphonate-bd"/>
    <property type="match status" value="1"/>
</dbReference>
<reference evidence="4 5" key="1">
    <citation type="submission" date="2018-04" db="EMBL/GenBank/DDBJ databases">
        <title>Genomic Encyclopedia of Type Strains, Phase IV (KMG-IV): sequencing the most valuable type-strain genomes for metagenomic binning, comparative biology and taxonomic classification.</title>
        <authorList>
            <person name="Goeker M."/>
        </authorList>
    </citation>
    <scope>NUCLEOTIDE SEQUENCE [LARGE SCALE GENOMIC DNA]</scope>
    <source>
        <strain evidence="4 5">DSM 10065</strain>
    </source>
</reference>
<dbReference type="PANTHER" id="PTHR35841:SF1">
    <property type="entry name" value="PHOSPHONATES-BINDING PERIPLASMIC PROTEIN"/>
    <property type="match status" value="1"/>
</dbReference>
<dbReference type="OrthoDB" id="225238at2"/>
<accession>A0A2U1CLN8</accession>
<dbReference type="Proteomes" id="UP000246145">
    <property type="component" value="Unassembled WGS sequence"/>
</dbReference>
<evidence type="ECO:0000313" key="4">
    <source>
        <dbReference type="EMBL" id="PVY61908.1"/>
    </source>
</evidence>
<dbReference type="AlphaFoldDB" id="A0A2U1CLN8"/>
<feature type="chain" id="PRO_5015757295" evidence="3">
    <location>
        <begin position="33"/>
        <end position="308"/>
    </location>
</feature>
<evidence type="ECO:0000256" key="3">
    <source>
        <dbReference type="SAM" id="SignalP"/>
    </source>
</evidence>
<dbReference type="SUPFAM" id="SSF53850">
    <property type="entry name" value="Periplasmic binding protein-like II"/>
    <property type="match status" value="1"/>
</dbReference>
<dbReference type="RefSeq" id="WP_116518862.1">
    <property type="nucleotide sequence ID" value="NZ_JACCEX010000003.1"/>
</dbReference>
<sequence>MNTFSAVRRKYLLSLSALALSATFSLTPGASAAAQQAPSKLIITAIPDDGDADRMRENFGALASYLGQAVGIPVEYMHVENYAASVTALATGRAHLAWLGGVTIAQARMQMGDGITVLGSRDIDKGFVSYFIANPDTGLGQLADLGELAKAAQGKDWTFTFGSKSSTSGHVMPRKFFIDQTGTTPEKVFRTVAYSGSHDVVMQMVADGTHDVGALNYASWDKAPGELQAKAPIIYKTPPYIDYALTARSDLGPELLGKLRVALLALDASNEDGAKVLKYLKAGKFVEADISEWQSVVDLLESGIDIGN</sequence>
<organism evidence="4 5">
    <name type="scientific">Pusillimonas noertemannii</name>
    <dbReference type="NCBI Taxonomy" id="305977"/>
    <lineage>
        <taxon>Bacteria</taxon>
        <taxon>Pseudomonadati</taxon>
        <taxon>Pseudomonadota</taxon>
        <taxon>Betaproteobacteria</taxon>
        <taxon>Burkholderiales</taxon>
        <taxon>Alcaligenaceae</taxon>
        <taxon>Pusillimonas</taxon>
    </lineage>
</organism>
<name>A0A2U1CLN8_9BURK</name>
<evidence type="ECO:0000313" key="5">
    <source>
        <dbReference type="Proteomes" id="UP000246145"/>
    </source>
</evidence>
<dbReference type="STRING" id="1231391.GCA_000308195_02818"/>
<dbReference type="GO" id="GO:0043190">
    <property type="term" value="C:ATP-binding cassette (ABC) transporter complex"/>
    <property type="evidence" value="ECO:0007669"/>
    <property type="project" value="InterPro"/>
</dbReference>